<dbReference type="AlphaFoldDB" id="A0A1B1K7I6"/>
<sequence length="176" mass="18782">MRPLRQTPWLTTTIFVGSVVLLLAVHTGGGASSEPDTEATRRLDPAGPVLTLTPPRGQPGDRIQYHAANLPTCGGPWAVEFGDRVLGETRQVGSVADFRAAVPNRGSRGFQVAGLRCLPIPSMLVQTTFEVLPVTRSSEPTTTWILPPAPELPTRTKLPTPTTPTTTPTAPADAEW</sequence>
<name>A0A1B1K7I6_RHOOP</name>
<organism evidence="2 3">
    <name type="scientific">Rhodococcus opacus</name>
    <name type="common">Nocardia opaca</name>
    <dbReference type="NCBI Taxonomy" id="37919"/>
    <lineage>
        <taxon>Bacteria</taxon>
        <taxon>Bacillati</taxon>
        <taxon>Actinomycetota</taxon>
        <taxon>Actinomycetes</taxon>
        <taxon>Mycobacteriales</taxon>
        <taxon>Nocardiaceae</taxon>
        <taxon>Rhodococcus</taxon>
    </lineage>
</organism>
<gene>
    <name evidence="2" type="ORF">R1CP_19550</name>
</gene>
<accession>A0A1B1K7I6</accession>
<reference evidence="2 3" key="1">
    <citation type="submission" date="2014-07" db="EMBL/GenBank/DDBJ databases">
        <authorList>
            <person name="Zhang J.E."/>
            <person name="Yang H."/>
            <person name="Guo J."/>
            <person name="Deng Z."/>
            <person name="Luo H."/>
            <person name="Luo M."/>
            <person name="Zhao B."/>
        </authorList>
    </citation>
    <scope>NUCLEOTIDE SEQUENCE [LARGE SCALE GENOMIC DNA]</scope>
    <source>
        <strain evidence="2 3">1CP</strain>
    </source>
</reference>
<feature type="region of interest" description="Disordered" evidence="1">
    <location>
        <begin position="30"/>
        <end position="60"/>
    </location>
</feature>
<dbReference type="EMBL" id="CP009111">
    <property type="protein sequence ID" value="ANS28592.1"/>
    <property type="molecule type" value="Genomic_DNA"/>
</dbReference>
<feature type="region of interest" description="Disordered" evidence="1">
    <location>
        <begin position="140"/>
        <end position="176"/>
    </location>
</feature>
<feature type="compositionally biased region" description="Low complexity" evidence="1">
    <location>
        <begin position="153"/>
        <end position="176"/>
    </location>
</feature>
<evidence type="ECO:0000313" key="2">
    <source>
        <dbReference type="EMBL" id="ANS28592.1"/>
    </source>
</evidence>
<dbReference type="PATRIC" id="fig|37919.13.peg.4081"/>
<evidence type="ECO:0000256" key="1">
    <source>
        <dbReference type="SAM" id="MobiDB-lite"/>
    </source>
</evidence>
<dbReference type="Proteomes" id="UP000186108">
    <property type="component" value="Chromosome"/>
</dbReference>
<protein>
    <submittedName>
        <fullName evidence="2">Uncharacterized protein</fullName>
    </submittedName>
</protein>
<evidence type="ECO:0000313" key="3">
    <source>
        <dbReference type="Proteomes" id="UP000186108"/>
    </source>
</evidence>
<proteinExistence type="predicted"/>